<comment type="cofactor">
    <cofactor evidence="1 6">
        <name>heme</name>
        <dbReference type="ChEBI" id="CHEBI:30413"/>
    </cofactor>
</comment>
<evidence type="ECO:0000256" key="5">
    <source>
        <dbReference type="ARBA" id="ARBA00023004"/>
    </source>
</evidence>
<keyword evidence="7" id="KW-0560">Oxidoreductase</keyword>
<keyword evidence="7" id="KW-0503">Monooxygenase</keyword>
<evidence type="ECO:0000256" key="6">
    <source>
        <dbReference type="PIRSR" id="PIRSR602401-1"/>
    </source>
</evidence>
<proteinExistence type="inferred from homology"/>
<dbReference type="Proteomes" id="UP001265746">
    <property type="component" value="Unassembled WGS sequence"/>
</dbReference>
<dbReference type="PANTHER" id="PTHR24305:SF232">
    <property type="entry name" value="P450, PUTATIVE (EUROFUNG)-RELATED"/>
    <property type="match status" value="1"/>
</dbReference>
<dbReference type="EMBL" id="JAUJFL010000001">
    <property type="protein sequence ID" value="KAK2615500.1"/>
    <property type="molecule type" value="Genomic_DNA"/>
</dbReference>
<accession>A0AAD9SUD1</accession>
<gene>
    <name evidence="9" type="ORF">N8I77_002250</name>
</gene>
<feature type="binding site" description="axial binding residue" evidence="6">
    <location>
        <position position="479"/>
    </location>
    <ligand>
        <name>heme</name>
        <dbReference type="ChEBI" id="CHEBI:30413"/>
    </ligand>
    <ligandPart>
        <name>Fe</name>
        <dbReference type="ChEBI" id="CHEBI:18248"/>
    </ligandPart>
</feature>
<dbReference type="AlphaFoldDB" id="A0AAD9SUD1"/>
<keyword evidence="3 6" id="KW-0349">Heme</keyword>
<dbReference type="SUPFAM" id="SSF48264">
    <property type="entry name" value="Cytochrome P450"/>
    <property type="match status" value="1"/>
</dbReference>
<dbReference type="PROSITE" id="PS00086">
    <property type="entry name" value="CYTOCHROME_P450"/>
    <property type="match status" value="1"/>
</dbReference>
<dbReference type="GO" id="GO:0016705">
    <property type="term" value="F:oxidoreductase activity, acting on paired donors, with incorporation or reduction of molecular oxygen"/>
    <property type="evidence" value="ECO:0007669"/>
    <property type="project" value="InterPro"/>
</dbReference>
<dbReference type="Pfam" id="PF00067">
    <property type="entry name" value="p450"/>
    <property type="match status" value="1"/>
</dbReference>
<dbReference type="GO" id="GO:0020037">
    <property type="term" value="F:heme binding"/>
    <property type="evidence" value="ECO:0007669"/>
    <property type="project" value="InterPro"/>
</dbReference>
<organism evidence="9 10">
    <name type="scientific">Phomopsis amygdali</name>
    <name type="common">Fusicoccum amygdali</name>
    <dbReference type="NCBI Taxonomy" id="1214568"/>
    <lineage>
        <taxon>Eukaryota</taxon>
        <taxon>Fungi</taxon>
        <taxon>Dikarya</taxon>
        <taxon>Ascomycota</taxon>
        <taxon>Pezizomycotina</taxon>
        <taxon>Sordariomycetes</taxon>
        <taxon>Sordariomycetidae</taxon>
        <taxon>Diaporthales</taxon>
        <taxon>Diaporthaceae</taxon>
        <taxon>Diaporthe</taxon>
    </lineage>
</organism>
<dbReference type="PANTHER" id="PTHR24305">
    <property type="entry name" value="CYTOCHROME P450"/>
    <property type="match status" value="1"/>
</dbReference>
<name>A0AAD9SUD1_PHOAM</name>
<dbReference type="InterPro" id="IPR050121">
    <property type="entry name" value="Cytochrome_P450_monoxygenase"/>
</dbReference>
<evidence type="ECO:0000256" key="3">
    <source>
        <dbReference type="ARBA" id="ARBA00022617"/>
    </source>
</evidence>
<dbReference type="InterPro" id="IPR017972">
    <property type="entry name" value="Cyt_P450_CS"/>
</dbReference>
<keyword evidence="8" id="KW-0812">Transmembrane</keyword>
<dbReference type="InterPro" id="IPR001128">
    <property type="entry name" value="Cyt_P450"/>
</dbReference>
<evidence type="ECO:0000313" key="10">
    <source>
        <dbReference type="Proteomes" id="UP001265746"/>
    </source>
</evidence>
<evidence type="ECO:0000256" key="2">
    <source>
        <dbReference type="ARBA" id="ARBA00010617"/>
    </source>
</evidence>
<comment type="similarity">
    <text evidence="2 7">Belongs to the cytochrome P450 family.</text>
</comment>
<dbReference type="GO" id="GO:0004497">
    <property type="term" value="F:monooxygenase activity"/>
    <property type="evidence" value="ECO:0007669"/>
    <property type="project" value="UniProtKB-KW"/>
</dbReference>
<evidence type="ECO:0000256" key="4">
    <source>
        <dbReference type="ARBA" id="ARBA00022723"/>
    </source>
</evidence>
<evidence type="ECO:0000256" key="8">
    <source>
        <dbReference type="SAM" id="Phobius"/>
    </source>
</evidence>
<keyword evidence="4 6" id="KW-0479">Metal-binding</keyword>
<sequence length="543" mass="61004">MNSTSSSFAWLEAMPVTTNPTIAFLLVPFLTWLLSYLVSWVASPLRGFPGPALASWTNLWRMRYAYNGSIHSTTQKMHQKYGPVVRMAPNYLDLDYDTCASLIKTCFDTKGVWRKTEWHAVSGFKVGNETKYNIFSEVRPVEHSLMKKPVAKYWTTSAVARMEPHIDSVVAFFARQLQDRYADGGEERMGKAFNFGEWAMFFAWDAVAKTTMSKRIGYLDHGSDFDGTLATAVKASKYLVTVGMYPVLDNFLDKNPVYRIGPPTYSNVASLAVNLLTERLTGKDGHDATHNTDFMDHYVEAQKQYPDIVDNTMVISYVVVNLAAGADTSAAALRTIFYLSLKHPAVWKKLSEAVLAAPFAQPGKVQLPAPYTQTRAIPYLEVVIREALRLYPGNLFPQERIVPAGGLKLPDGRFVPEGTAVGFNAYAMHRNKAIWGPDAEEFRPERFLRSSGESEAAFNERMRLYNDSDLTFGAGSRRCIGMNLALMEVYKSTATLIAMFDFELATQDEWTVKAELFPRATGIICKIRQRPGMFLREDIDQSS</sequence>
<keyword evidence="10" id="KW-1185">Reference proteome</keyword>
<dbReference type="PRINTS" id="PR00385">
    <property type="entry name" value="P450"/>
</dbReference>
<feature type="transmembrane region" description="Helical" evidence="8">
    <location>
        <begin position="20"/>
        <end position="42"/>
    </location>
</feature>
<protein>
    <submittedName>
        <fullName evidence="9">Uncharacterized protein</fullName>
    </submittedName>
</protein>
<evidence type="ECO:0000313" key="9">
    <source>
        <dbReference type="EMBL" id="KAK2615500.1"/>
    </source>
</evidence>
<evidence type="ECO:0000256" key="1">
    <source>
        <dbReference type="ARBA" id="ARBA00001971"/>
    </source>
</evidence>
<keyword evidence="8" id="KW-1133">Transmembrane helix</keyword>
<dbReference type="PRINTS" id="PR00463">
    <property type="entry name" value="EP450I"/>
</dbReference>
<dbReference type="InterPro" id="IPR036396">
    <property type="entry name" value="Cyt_P450_sf"/>
</dbReference>
<dbReference type="Gene3D" id="1.10.630.10">
    <property type="entry name" value="Cytochrome P450"/>
    <property type="match status" value="1"/>
</dbReference>
<reference evidence="9" key="1">
    <citation type="submission" date="2023-06" db="EMBL/GenBank/DDBJ databases">
        <authorList>
            <person name="Noh H."/>
        </authorList>
    </citation>
    <scope>NUCLEOTIDE SEQUENCE</scope>
    <source>
        <strain evidence="9">DUCC20226</strain>
    </source>
</reference>
<keyword evidence="5 6" id="KW-0408">Iron</keyword>
<dbReference type="GO" id="GO:0005506">
    <property type="term" value="F:iron ion binding"/>
    <property type="evidence" value="ECO:0007669"/>
    <property type="project" value="InterPro"/>
</dbReference>
<dbReference type="InterPro" id="IPR002401">
    <property type="entry name" value="Cyt_P450_E_grp-I"/>
</dbReference>
<comment type="caution">
    <text evidence="9">The sequence shown here is derived from an EMBL/GenBank/DDBJ whole genome shotgun (WGS) entry which is preliminary data.</text>
</comment>
<keyword evidence="8" id="KW-0472">Membrane</keyword>
<evidence type="ECO:0000256" key="7">
    <source>
        <dbReference type="RuleBase" id="RU000461"/>
    </source>
</evidence>